<feature type="compositionally biased region" description="Low complexity" evidence="1">
    <location>
        <begin position="198"/>
        <end position="208"/>
    </location>
</feature>
<evidence type="ECO:0000313" key="2">
    <source>
        <dbReference type="EMBL" id="CUG93807.1"/>
    </source>
</evidence>
<feature type="region of interest" description="Disordered" evidence="1">
    <location>
        <begin position="651"/>
        <end position="713"/>
    </location>
</feature>
<feature type="compositionally biased region" description="Polar residues" evidence="1">
    <location>
        <begin position="877"/>
        <end position="886"/>
    </location>
</feature>
<evidence type="ECO:0000313" key="3">
    <source>
        <dbReference type="Proteomes" id="UP000051952"/>
    </source>
</evidence>
<reference evidence="3" key="1">
    <citation type="submission" date="2015-09" db="EMBL/GenBank/DDBJ databases">
        <authorList>
            <consortium name="Pathogen Informatics"/>
        </authorList>
    </citation>
    <scope>NUCLEOTIDE SEQUENCE [LARGE SCALE GENOMIC DNA]</scope>
    <source>
        <strain evidence="3">Lake Konstanz</strain>
    </source>
</reference>
<dbReference type="AlphaFoldDB" id="A0A0S4JZ00"/>
<accession>A0A0S4JZ00</accession>
<feature type="region of interest" description="Disordered" evidence="1">
    <location>
        <begin position="877"/>
        <end position="917"/>
    </location>
</feature>
<feature type="region of interest" description="Disordered" evidence="1">
    <location>
        <begin position="223"/>
        <end position="244"/>
    </location>
</feature>
<feature type="region of interest" description="Disordered" evidence="1">
    <location>
        <begin position="548"/>
        <end position="631"/>
    </location>
</feature>
<evidence type="ECO:0000256" key="1">
    <source>
        <dbReference type="SAM" id="MobiDB-lite"/>
    </source>
</evidence>
<name>A0A0S4JZ00_BODSA</name>
<feature type="region of interest" description="Disordered" evidence="1">
    <location>
        <begin position="1"/>
        <end position="70"/>
    </location>
</feature>
<sequence length="1026" mass="109385">MPPPSPPRKTSPPQRNATSPKAPNSAGAAASSKKPPPPPSKTASASSMRTSPRGGRGGKGAAAGAGSKKRGEQAMLEIINNETLARQTVIQDYFVDISAFQIRYEAEGKRAKDSYISILERRLAQAHAAARIRVDAMEEKFQAILTSISRLLVDTYHLGAMGITDGVVMSDMSPAPTSSLGVGGASSLELPGGGGASPVGPSLTTRGSAGSAARIASPFSLGGAASPATSSTMATPRPQQQGVVASPLLSDNEEKIRRFFINPQTPETTKLEVIDVREFCARVDELRDGVTGLVSQCVTKLSTSIYRVKNLEHALDDQSLCLASAERLLQNSIVKSDNANQSAIQLCRSLGSEVQEKWTQLSSKLIGTLDHLIRDTVDTCLDHQESQKRREIVKAFNYRSNENSGTSSSRTTGSSSSVAAAAVAATNRAHELDKELLVTDFSSDLSGICMFQSDILRTIREKILKFQRNMMQDHVLEHAKLFRSNIPEEYRRVLHCCEMAFDRSALLQVLDRVSFEPAAAEIIIAVTEAFVDANGGMDVVEELIMTRPGDDSVVPPPPPPAPLLQDNPSASASFEGTSQLLRGSGGVGTSMGSAGSARGGGMAVAVRKDSPTSPLRRSPPPTIQSAKVPGSADAKKKMLYAQALNSVAFTTRNSSGRGGSTGEEDDDLTTQQSLEKLSPRSFRAQRQHLYGPLSSANRKDDSSTSHLHKNDGVLSQGIGLSTAVNRLKAGLANKHQQQPQAPPHRSPLHFVPVSEILNPSSSVDVYPNRVHTLVNHPEAVGVVASAHRMFVPSFTRGYVSSVVKERMELEKTMRGVVEERQSELEILKGGGVGKHARQHGEDPPHVVRLLPSMTPGIKRRVLLDILSSDDGIVTTNNNNHFSSSLPPQHGGGGNPLVPQRPGSSPLKSNGGGEESAQVVVTSRLSARFTSSASLKRDRDVAAAQQQQATPSALDQRPRTEELEALGIRRAPLAGSDSSTGVNSSQPRPMPAAARLYSEKQRSLLQQLLECDGESTGAAGALPTAYR</sequence>
<dbReference type="Proteomes" id="UP000051952">
    <property type="component" value="Unassembled WGS sequence"/>
</dbReference>
<proteinExistence type="predicted"/>
<protein>
    <submittedName>
        <fullName evidence="2">Uncharacterized protein</fullName>
    </submittedName>
</protein>
<organism evidence="2 3">
    <name type="scientific">Bodo saltans</name>
    <name type="common">Flagellated protozoan</name>
    <dbReference type="NCBI Taxonomy" id="75058"/>
    <lineage>
        <taxon>Eukaryota</taxon>
        <taxon>Discoba</taxon>
        <taxon>Euglenozoa</taxon>
        <taxon>Kinetoplastea</taxon>
        <taxon>Metakinetoplastina</taxon>
        <taxon>Eubodonida</taxon>
        <taxon>Bodonidae</taxon>
        <taxon>Bodo</taxon>
    </lineage>
</organism>
<feature type="region of interest" description="Disordered" evidence="1">
    <location>
        <begin position="929"/>
        <end position="958"/>
    </location>
</feature>
<feature type="compositionally biased region" description="Basic and acidic residues" evidence="1">
    <location>
        <begin position="697"/>
        <end position="711"/>
    </location>
</feature>
<dbReference type="EMBL" id="CYKH01002196">
    <property type="protein sequence ID" value="CUG93807.1"/>
    <property type="molecule type" value="Genomic_DNA"/>
</dbReference>
<keyword evidence="3" id="KW-1185">Reference proteome</keyword>
<feature type="compositionally biased region" description="Low complexity" evidence="1">
    <location>
        <begin position="224"/>
        <end position="238"/>
    </location>
</feature>
<dbReference type="VEuPathDB" id="TriTrypDB:BSAL_44875"/>
<feature type="region of interest" description="Disordered" evidence="1">
    <location>
        <begin position="176"/>
        <end position="208"/>
    </location>
</feature>
<feature type="compositionally biased region" description="Gly residues" evidence="1">
    <location>
        <begin position="54"/>
        <end position="63"/>
    </location>
</feature>
<gene>
    <name evidence="2" type="ORF">BSAL_44875</name>
</gene>
<feature type="compositionally biased region" description="Low complexity" evidence="1">
    <location>
        <begin position="19"/>
        <end position="33"/>
    </location>
</feature>
<feature type="compositionally biased region" description="Polar residues" evidence="1">
    <location>
        <begin position="566"/>
        <end position="581"/>
    </location>
</feature>
<feature type="compositionally biased region" description="Pro residues" evidence="1">
    <location>
        <begin position="1"/>
        <end position="10"/>
    </location>
</feature>